<dbReference type="Gene3D" id="1.10.10.10">
    <property type="entry name" value="Winged helix-like DNA-binding domain superfamily/Winged helix DNA-binding domain"/>
    <property type="match status" value="1"/>
</dbReference>
<dbReference type="PANTHER" id="PTHR42756:SF1">
    <property type="entry name" value="TRANSCRIPTIONAL REPRESSOR OF EMRAB OPERON"/>
    <property type="match status" value="1"/>
</dbReference>
<dbReference type="Pfam" id="PF01047">
    <property type="entry name" value="MarR"/>
    <property type="match status" value="1"/>
</dbReference>
<dbReference type="GO" id="GO:0003700">
    <property type="term" value="F:DNA-binding transcription factor activity"/>
    <property type="evidence" value="ECO:0007669"/>
    <property type="project" value="InterPro"/>
</dbReference>
<evidence type="ECO:0000313" key="6">
    <source>
        <dbReference type="Proteomes" id="UP000199520"/>
    </source>
</evidence>
<dbReference type="PRINTS" id="PR00598">
    <property type="entry name" value="HTHMARR"/>
</dbReference>
<keyword evidence="6" id="KW-1185">Reference proteome</keyword>
<feature type="domain" description="HTH marR-type" evidence="4">
    <location>
        <begin position="5"/>
        <end position="141"/>
    </location>
</feature>
<dbReference type="InterPro" id="IPR036390">
    <property type="entry name" value="WH_DNA-bd_sf"/>
</dbReference>
<dbReference type="InterPro" id="IPR023187">
    <property type="entry name" value="Tscrpt_reg_MarR-type_CS"/>
</dbReference>
<accession>A0A1I4Q3D4</accession>
<name>A0A1I4Q3D4_9FIRM</name>
<dbReference type="PROSITE" id="PS50995">
    <property type="entry name" value="HTH_MARR_2"/>
    <property type="match status" value="1"/>
</dbReference>
<dbReference type="SMART" id="SM00347">
    <property type="entry name" value="HTH_MARR"/>
    <property type="match status" value="1"/>
</dbReference>
<dbReference type="RefSeq" id="WP_090944270.1">
    <property type="nucleotide sequence ID" value="NZ_FOTS01000082.1"/>
</dbReference>
<proteinExistence type="predicted"/>
<evidence type="ECO:0000259" key="4">
    <source>
        <dbReference type="PROSITE" id="PS50995"/>
    </source>
</evidence>
<evidence type="ECO:0000256" key="1">
    <source>
        <dbReference type="ARBA" id="ARBA00023015"/>
    </source>
</evidence>
<dbReference type="AlphaFoldDB" id="A0A1I4Q3D4"/>
<dbReference type="SUPFAM" id="SSF46785">
    <property type="entry name" value="Winged helix' DNA-binding domain"/>
    <property type="match status" value="1"/>
</dbReference>
<sequence>MENTSFNLTEKFIMLSRLFMQKHHQMGANHLHDPFRGQGRILTLLKMQPKMSQKELSYLLGIRPQSMGELLTKLEQNGYIIRTPSAEDRRAMEIQLTDEGAAVAAENKERRAAELAADEMFQCLNKEEQEVLAGYLERIIDVLQKTLAGDPVDLPGHRSRLDGCDDRHRGFDEWRRDRF</sequence>
<dbReference type="InterPro" id="IPR000835">
    <property type="entry name" value="HTH_MarR-typ"/>
</dbReference>
<dbReference type="OrthoDB" id="3254893at2"/>
<dbReference type="PANTHER" id="PTHR42756">
    <property type="entry name" value="TRANSCRIPTIONAL REGULATOR, MARR"/>
    <property type="match status" value="1"/>
</dbReference>
<gene>
    <name evidence="5" type="ORF">SAMN04490355_10825</name>
</gene>
<evidence type="ECO:0000256" key="2">
    <source>
        <dbReference type="ARBA" id="ARBA00023125"/>
    </source>
</evidence>
<reference evidence="6" key="1">
    <citation type="submission" date="2016-10" db="EMBL/GenBank/DDBJ databases">
        <authorList>
            <person name="Varghese N."/>
            <person name="Submissions S."/>
        </authorList>
    </citation>
    <scope>NUCLEOTIDE SEQUENCE [LARGE SCALE GENOMIC DNA]</scope>
    <source>
        <strain evidence="6">DSM 13327</strain>
    </source>
</reference>
<dbReference type="STRING" id="1123291.SAMN04490355_10825"/>
<dbReference type="EMBL" id="FOTS01000082">
    <property type="protein sequence ID" value="SFM34547.1"/>
    <property type="molecule type" value="Genomic_DNA"/>
</dbReference>
<dbReference type="Proteomes" id="UP000199520">
    <property type="component" value="Unassembled WGS sequence"/>
</dbReference>
<keyword evidence="2 5" id="KW-0238">DNA-binding</keyword>
<evidence type="ECO:0000256" key="3">
    <source>
        <dbReference type="ARBA" id="ARBA00023163"/>
    </source>
</evidence>
<dbReference type="PROSITE" id="PS01117">
    <property type="entry name" value="HTH_MARR_1"/>
    <property type="match status" value="1"/>
</dbReference>
<keyword evidence="1" id="KW-0805">Transcription regulation</keyword>
<keyword evidence="3" id="KW-0804">Transcription</keyword>
<dbReference type="GO" id="GO:0003677">
    <property type="term" value="F:DNA binding"/>
    <property type="evidence" value="ECO:0007669"/>
    <property type="project" value="UniProtKB-KW"/>
</dbReference>
<protein>
    <submittedName>
        <fullName evidence="5">DNA-binding transcriptional regulator, MarR family</fullName>
    </submittedName>
</protein>
<evidence type="ECO:0000313" key="5">
    <source>
        <dbReference type="EMBL" id="SFM34547.1"/>
    </source>
</evidence>
<organism evidence="5 6">
    <name type="scientific">Pelosinus propionicus DSM 13327</name>
    <dbReference type="NCBI Taxonomy" id="1123291"/>
    <lineage>
        <taxon>Bacteria</taxon>
        <taxon>Bacillati</taxon>
        <taxon>Bacillota</taxon>
        <taxon>Negativicutes</taxon>
        <taxon>Selenomonadales</taxon>
        <taxon>Sporomusaceae</taxon>
        <taxon>Pelosinus</taxon>
    </lineage>
</organism>
<dbReference type="InterPro" id="IPR036388">
    <property type="entry name" value="WH-like_DNA-bd_sf"/>
</dbReference>